<keyword evidence="7" id="KW-0067">ATP-binding</keyword>
<comment type="catalytic activity">
    <reaction evidence="1">
        <text>ATP + protein L-histidine = ADP + protein N-phospho-L-histidine.</text>
        <dbReference type="EC" id="2.7.13.3"/>
    </reaction>
</comment>
<dbReference type="InterPro" id="IPR050482">
    <property type="entry name" value="Sensor_HK_TwoCompSys"/>
</dbReference>
<feature type="domain" description="Signal transduction histidine kinase subgroup 3 dimerisation and phosphoacceptor" evidence="13">
    <location>
        <begin position="206"/>
        <end position="269"/>
    </location>
</feature>
<dbReference type="Gene3D" id="1.20.5.1930">
    <property type="match status" value="1"/>
</dbReference>
<dbReference type="Pfam" id="PF07730">
    <property type="entry name" value="HisKA_3"/>
    <property type="match status" value="1"/>
</dbReference>
<evidence type="ECO:0000256" key="9">
    <source>
        <dbReference type="SAM" id="Coils"/>
    </source>
</evidence>
<dbReference type="GO" id="GO:0046983">
    <property type="term" value="F:protein dimerization activity"/>
    <property type="evidence" value="ECO:0007669"/>
    <property type="project" value="InterPro"/>
</dbReference>
<dbReference type="PANTHER" id="PTHR24421">
    <property type="entry name" value="NITRATE/NITRITE SENSOR PROTEIN NARX-RELATED"/>
    <property type="match status" value="1"/>
</dbReference>
<reference evidence="15 16" key="1">
    <citation type="submission" date="2017-11" db="EMBL/GenBank/DDBJ databases">
        <title>Streptomyces carmine sp. nov., a novel actinomycete isolated from Sophora alopecuroides in Xinjiang, China.</title>
        <authorList>
            <person name="Wang Y."/>
            <person name="Luo X."/>
            <person name="Wan C."/>
            <person name="Zhang L."/>
        </authorList>
    </citation>
    <scope>NUCLEOTIDE SEQUENCE [LARGE SCALE GENOMIC DNA]</scope>
    <source>
        <strain evidence="15 16">TRM SA0054</strain>
    </source>
</reference>
<accession>A0A2M8LU57</accession>
<feature type="region of interest" description="Disordered" evidence="10">
    <location>
        <begin position="675"/>
        <end position="713"/>
    </location>
</feature>
<feature type="transmembrane region" description="Helical" evidence="11">
    <location>
        <begin position="507"/>
        <end position="525"/>
    </location>
</feature>
<protein>
    <recommendedName>
        <fullName evidence="2">histidine kinase</fullName>
        <ecNumber evidence="2">2.7.13.3</ecNumber>
    </recommendedName>
</protein>
<feature type="compositionally biased region" description="Low complexity" evidence="10">
    <location>
        <begin position="689"/>
        <end position="713"/>
    </location>
</feature>
<keyword evidence="6 15" id="KW-0418">Kinase</keyword>
<evidence type="ECO:0000259" key="13">
    <source>
        <dbReference type="Pfam" id="PF07730"/>
    </source>
</evidence>
<feature type="transmembrane region" description="Helical" evidence="11">
    <location>
        <begin position="64"/>
        <end position="81"/>
    </location>
</feature>
<name>A0A2M8LU57_9ACTN</name>
<keyword evidence="11" id="KW-0812">Transmembrane</keyword>
<proteinExistence type="predicted"/>
<dbReference type="Gene3D" id="3.30.565.10">
    <property type="entry name" value="Histidine kinase-like ATPase, C-terminal domain"/>
    <property type="match status" value="1"/>
</dbReference>
<dbReference type="InterPro" id="IPR011712">
    <property type="entry name" value="Sig_transdc_His_kin_sub3_dim/P"/>
</dbReference>
<keyword evidence="3" id="KW-0597">Phosphoprotein</keyword>
<dbReference type="InterPro" id="IPR003594">
    <property type="entry name" value="HATPase_dom"/>
</dbReference>
<feature type="transmembrane region" description="Helical" evidence="11">
    <location>
        <begin position="88"/>
        <end position="106"/>
    </location>
</feature>
<keyword evidence="5" id="KW-0547">Nucleotide-binding</keyword>
<evidence type="ECO:0000313" key="15">
    <source>
        <dbReference type="EMBL" id="PJE95495.1"/>
    </source>
</evidence>
<feature type="domain" description="Histidine kinase/HSP90-like ATPase" evidence="12">
    <location>
        <begin position="317"/>
        <end position="409"/>
    </location>
</feature>
<keyword evidence="4" id="KW-0808">Transferase</keyword>
<dbReference type="PANTHER" id="PTHR24421:SF10">
    <property type="entry name" value="NITRATE_NITRITE SENSOR PROTEIN NARQ"/>
    <property type="match status" value="1"/>
</dbReference>
<organism evidence="15 16">
    <name type="scientific">Streptomyces carminius</name>
    <dbReference type="NCBI Taxonomy" id="2665496"/>
    <lineage>
        <taxon>Bacteria</taxon>
        <taxon>Bacillati</taxon>
        <taxon>Actinomycetota</taxon>
        <taxon>Actinomycetes</taxon>
        <taxon>Kitasatosporales</taxon>
        <taxon>Streptomycetaceae</taxon>
        <taxon>Streptomyces</taxon>
    </lineage>
</organism>
<feature type="compositionally biased region" description="Gly residues" evidence="10">
    <location>
        <begin position="678"/>
        <end position="688"/>
    </location>
</feature>
<evidence type="ECO:0000256" key="11">
    <source>
        <dbReference type="SAM" id="Phobius"/>
    </source>
</evidence>
<evidence type="ECO:0000256" key="7">
    <source>
        <dbReference type="ARBA" id="ARBA00022840"/>
    </source>
</evidence>
<keyword evidence="11" id="KW-1133">Transmembrane helix</keyword>
<evidence type="ECO:0000256" key="10">
    <source>
        <dbReference type="SAM" id="MobiDB-lite"/>
    </source>
</evidence>
<dbReference type="InterPro" id="IPR036890">
    <property type="entry name" value="HATPase_C_sf"/>
</dbReference>
<evidence type="ECO:0000256" key="4">
    <source>
        <dbReference type="ARBA" id="ARBA00022679"/>
    </source>
</evidence>
<dbReference type="EC" id="2.7.13.3" evidence="2"/>
<feature type="transmembrane region" description="Helical" evidence="11">
    <location>
        <begin position="457"/>
        <end position="475"/>
    </location>
</feature>
<keyword evidence="8" id="KW-0902">Two-component regulatory system</keyword>
<evidence type="ECO:0000313" key="16">
    <source>
        <dbReference type="Proteomes" id="UP000230407"/>
    </source>
</evidence>
<feature type="transmembrane region" description="Helical" evidence="11">
    <location>
        <begin position="537"/>
        <end position="556"/>
    </location>
</feature>
<dbReference type="Proteomes" id="UP000230407">
    <property type="component" value="Unassembled WGS sequence"/>
</dbReference>
<feature type="coiled-coil region" evidence="9">
    <location>
        <begin position="599"/>
        <end position="626"/>
    </location>
</feature>
<dbReference type="EMBL" id="PGGW01000065">
    <property type="protein sequence ID" value="PJE95495.1"/>
    <property type="molecule type" value="Genomic_DNA"/>
</dbReference>
<feature type="region of interest" description="Disordered" evidence="10">
    <location>
        <begin position="386"/>
        <end position="417"/>
    </location>
</feature>
<feature type="coiled-coil region" evidence="9">
    <location>
        <begin position="186"/>
        <end position="213"/>
    </location>
</feature>
<evidence type="ECO:0000256" key="2">
    <source>
        <dbReference type="ARBA" id="ARBA00012438"/>
    </source>
</evidence>
<dbReference type="Pfam" id="PF23539">
    <property type="entry name" value="DUF7134"/>
    <property type="match status" value="1"/>
</dbReference>
<evidence type="ECO:0000256" key="3">
    <source>
        <dbReference type="ARBA" id="ARBA00022553"/>
    </source>
</evidence>
<dbReference type="GO" id="GO:0005524">
    <property type="term" value="F:ATP binding"/>
    <property type="evidence" value="ECO:0007669"/>
    <property type="project" value="UniProtKB-KW"/>
</dbReference>
<evidence type="ECO:0000256" key="5">
    <source>
        <dbReference type="ARBA" id="ARBA00022741"/>
    </source>
</evidence>
<dbReference type="InterPro" id="IPR055558">
    <property type="entry name" value="DUF7134"/>
</dbReference>
<comment type="caution">
    <text evidence="15">The sequence shown here is derived from an EMBL/GenBank/DDBJ whole genome shotgun (WGS) entry which is preliminary data.</text>
</comment>
<dbReference type="AlphaFoldDB" id="A0A2M8LU57"/>
<gene>
    <name evidence="15" type="ORF">CUT44_23115</name>
</gene>
<feature type="transmembrane region" description="Helical" evidence="11">
    <location>
        <begin position="158"/>
        <end position="176"/>
    </location>
</feature>
<dbReference type="RefSeq" id="WP_100203857.1">
    <property type="nucleotide sequence ID" value="NZ_PGGW01000065.1"/>
</dbReference>
<keyword evidence="11" id="KW-0472">Membrane</keyword>
<dbReference type="SUPFAM" id="SSF55874">
    <property type="entry name" value="ATPase domain of HSP90 chaperone/DNA topoisomerase II/histidine kinase"/>
    <property type="match status" value="1"/>
</dbReference>
<dbReference type="GO" id="GO:0016020">
    <property type="term" value="C:membrane"/>
    <property type="evidence" value="ECO:0007669"/>
    <property type="project" value="InterPro"/>
</dbReference>
<evidence type="ECO:0000259" key="14">
    <source>
        <dbReference type="Pfam" id="PF23539"/>
    </source>
</evidence>
<feature type="transmembrane region" description="Helical" evidence="11">
    <location>
        <begin position="568"/>
        <end position="588"/>
    </location>
</feature>
<keyword evidence="16" id="KW-1185">Reference proteome</keyword>
<dbReference type="Pfam" id="PF02518">
    <property type="entry name" value="HATPase_c"/>
    <property type="match status" value="1"/>
</dbReference>
<keyword evidence="9" id="KW-0175">Coiled coil</keyword>
<evidence type="ECO:0000259" key="12">
    <source>
        <dbReference type="Pfam" id="PF02518"/>
    </source>
</evidence>
<dbReference type="CDD" id="cd16917">
    <property type="entry name" value="HATPase_UhpB-NarQ-NarX-like"/>
    <property type="match status" value="1"/>
</dbReference>
<sequence>MNTGGGRQDTVAGDAPAIPSGAVLPRALRSRAARDWLPSLALAVAQLLWWPLDALRHPGSAGAVPVGAGLLAVALAAVLLARRRRAPVHVLAAVTALAAVAPSVSFPGALDVFAGAGAALALYTVAVRYDAPTALIAGLTQLCWQLVWSAGLHGTGGGAAFLLVMVPQVAALGAGLSRRRLLLARRAAAARQAEAEQARLRAADDERHRLARELHDVSAHHLTSVVVSAEAARRLGGSRPELTAEALRASADDGRATLSSLRELVAVMDTLQQGEPSRVWRRRIEELAAGFAKLGRPVRVELAAELPGPTGETAFGIVREALTNTLRHAPGSDVRVTVRRHRGVLEVVVDNDAPDSGASGGTGGGAVRGLGSGRGLAGLRRRAAEAGGRLEAGPRSGGGWRVRAELPAPGTAPRGGRLPLPAGRRVAQVVVALLAFFNPLVPVLMNVPEERGPYDPAADTLYLLLLSVHALPLLWRRRAPLAALAAALASALLWPAAAGYGALPAPLLPALWAGAAVEGAVVYTLAAHGRHGGRARWTVAVAGCVLGAVVGATAAAGELLPHRFGPAAYLLLTAVAAGVLTLLFALVWRTGAATRDRRSRAAARERAELDATVRQAERAARAQREHVAAGLREAVMERAERVVRHAEEGRLAEVAAEARAALAAMRELLATLHEPGREGAGSGAGDAGNAGNTAPSLAGVAAGAARNETANAG</sequence>
<feature type="domain" description="DUF7134" evidence="14">
    <location>
        <begin position="433"/>
        <end position="598"/>
    </location>
</feature>
<evidence type="ECO:0000256" key="8">
    <source>
        <dbReference type="ARBA" id="ARBA00023012"/>
    </source>
</evidence>
<feature type="transmembrane region" description="Helical" evidence="11">
    <location>
        <begin position="426"/>
        <end position="445"/>
    </location>
</feature>
<evidence type="ECO:0000256" key="6">
    <source>
        <dbReference type="ARBA" id="ARBA00022777"/>
    </source>
</evidence>
<dbReference type="GO" id="GO:0000155">
    <property type="term" value="F:phosphorelay sensor kinase activity"/>
    <property type="evidence" value="ECO:0007669"/>
    <property type="project" value="InterPro"/>
</dbReference>
<feature type="transmembrane region" description="Helical" evidence="11">
    <location>
        <begin position="482"/>
        <end position="501"/>
    </location>
</feature>
<evidence type="ECO:0000256" key="1">
    <source>
        <dbReference type="ARBA" id="ARBA00000085"/>
    </source>
</evidence>